<dbReference type="AlphaFoldDB" id="A0A146LG97"/>
<proteinExistence type="predicted"/>
<evidence type="ECO:0000313" key="2">
    <source>
        <dbReference type="EMBL" id="JAQ06016.1"/>
    </source>
</evidence>
<dbReference type="EMBL" id="GDHC01012613">
    <property type="protein sequence ID" value="JAQ06016.1"/>
    <property type="molecule type" value="Transcribed_RNA"/>
</dbReference>
<evidence type="ECO:0000256" key="1">
    <source>
        <dbReference type="SAM" id="MobiDB-lite"/>
    </source>
</evidence>
<feature type="region of interest" description="Disordered" evidence="1">
    <location>
        <begin position="1"/>
        <end position="32"/>
    </location>
</feature>
<reference evidence="2" key="1">
    <citation type="journal article" date="2016" name="Gigascience">
        <title>De novo construction of an expanded transcriptome assembly for the western tarnished plant bug, Lygus hesperus.</title>
        <authorList>
            <person name="Tassone E.E."/>
            <person name="Geib S.M."/>
            <person name="Hall B."/>
            <person name="Fabrick J.A."/>
            <person name="Brent C.S."/>
            <person name="Hull J.J."/>
        </authorList>
    </citation>
    <scope>NUCLEOTIDE SEQUENCE</scope>
</reference>
<gene>
    <name evidence="2" type="ORF">g.94317</name>
</gene>
<protein>
    <submittedName>
        <fullName evidence="2">Uncharacterized protein</fullName>
    </submittedName>
</protein>
<accession>A0A146LG97</accession>
<name>A0A146LG97_LYGHE</name>
<feature type="compositionally biased region" description="Gly residues" evidence="1">
    <location>
        <begin position="1"/>
        <end position="10"/>
    </location>
</feature>
<organism evidence="2">
    <name type="scientific">Lygus hesperus</name>
    <name type="common">Western plant bug</name>
    <dbReference type="NCBI Taxonomy" id="30085"/>
    <lineage>
        <taxon>Eukaryota</taxon>
        <taxon>Metazoa</taxon>
        <taxon>Ecdysozoa</taxon>
        <taxon>Arthropoda</taxon>
        <taxon>Hexapoda</taxon>
        <taxon>Insecta</taxon>
        <taxon>Pterygota</taxon>
        <taxon>Neoptera</taxon>
        <taxon>Paraneoptera</taxon>
        <taxon>Hemiptera</taxon>
        <taxon>Heteroptera</taxon>
        <taxon>Panheteroptera</taxon>
        <taxon>Cimicomorpha</taxon>
        <taxon>Miridae</taxon>
        <taxon>Mirini</taxon>
        <taxon>Lygus</taxon>
    </lineage>
</organism>
<sequence length="171" mass="18858">MSMPHSGGGYNTVVLGPREETNDTGPLYMHPTNNYMVTQQQPYCMDYSKAGLNGSTMAYDTEALPPLNDCAVGDDIQALDSHYQQPMVHGDGSGVMGLHPHPPLQAPYIDTGAGYTGYNVETHQDIRMQQPLQSSDGCVNTIRHDEFEKSKYIAKIYIKSYTSSKRHALGQ</sequence>